<protein>
    <submittedName>
        <fullName evidence="1">Uncharacterized protein</fullName>
    </submittedName>
</protein>
<organism evidence="1 2">
    <name type="scientific">Tetracentron sinense</name>
    <name type="common">Spur-leaf</name>
    <dbReference type="NCBI Taxonomy" id="13715"/>
    <lineage>
        <taxon>Eukaryota</taxon>
        <taxon>Viridiplantae</taxon>
        <taxon>Streptophyta</taxon>
        <taxon>Embryophyta</taxon>
        <taxon>Tracheophyta</taxon>
        <taxon>Spermatophyta</taxon>
        <taxon>Magnoliopsida</taxon>
        <taxon>Trochodendrales</taxon>
        <taxon>Trochodendraceae</taxon>
        <taxon>Tetracentron</taxon>
    </lineage>
</organism>
<name>A0A834ZG39_TETSI</name>
<evidence type="ECO:0000313" key="1">
    <source>
        <dbReference type="EMBL" id="KAF8405060.1"/>
    </source>
</evidence>
<accession>A0A834ZG39</accession>
<evidence type="ECO:0000313" key="2">
    <source>
        <dbReference type="Proteomes" id="UP000655225"/>
    </source>
</evidence>
<gene>
    <name evidence="1" type="ORF">HHK36_009957</name>
</gene>
<dbReference type="EMBL" id="JABCRI010000006">
    <property type="protein sequence ID" value="KAF8405060.1"/>
    <property type="molecule type" value="Genomic_DNA"/>
</dbReference>
<dbReference type="AlphaFoldDB" id="A0A834ZG39"/>
<reference evidence="1 2" key="1">
    <citation type="submission" date="2020-04" db="EMBL/GenBank/DDBJ databases">
        <title>Plant Genome Project.</title>
        <authorList>
            <person name="Zhang R.-G."/>
        </authorList>
    </citation>
    <scope>NUCLEOTIDE SEQUENCE [LARGE SCALE GENOMIC DNA]</scope>
    <source>
        <strain evidence="1">YNK0</strain>
        <tissue evidence="1">Leaf</tissue>
    </source>
</reference>
<dbReference type="Proteomes" id="UP000655225">
    <property type="component" value="Unassembled WGS sequence"/>
</dbReference>
<keyword evidence="2" id="KW-1185">Reference proteome</keyword>
<sequence>MDEKWDTLNRFKRKQDAVESHCELKHKRIREKRVSSHDGRKELGLVTPTSDLGKGLACITKVISIQTKQWGRISFCFGDALRNLNFYEQEVRDGKRTDAAEIDEKEKEGANGKLRLQKSLEANKKHEAHFRSNLIWALPDKIPKRIIVAGDEDGTIVACCPCTPEINGRVPENLSIVSANLPLCPAIGSIVIVLFLGSSSINSVNSGISACTYKYILDVVCFWQPKH</sequence>
<comment type="caution">
    <text evidence="1">The sequence shown here is derived from an EMBL/GenBank/DDBJ whole genome shotgun (WGS) entry which is preliminary data.</text>
</comment>
<proteinExistence type="predicted"/>